<reference evidence="1 2" key="1">
    <citation type="journal article" date="2021" name="Hortic Res">
        <title>High-quality reference genome and annotation aids understanding of berry development for evergreen blueberry (Vaccinium darrowii).</title>
        <authorList>
            <person name="Yu J."/>
            <person name="Hulse-Kemp A.M."/>
            <person name="Babiker E."/>
            <person name="Staton M."/>
        </authorList>
    </citation>
    <scope>NUCLEOTIDE SEQUENCE [LARGE SCALE GENOMIC DNA]</scope>
    <source>
        <strain evidence="2">cv. NJ 8807/NJ 8810</strain>
        <tissue evidence="1">Young leaf</tissue>
    </source>
</reference>
<accession>A0ACB7X1L3</accession>
<evidence type="ECO:0000313" key="1">
    <source>
        <dbReference type="EMBL" id="KAH7834440.1"/>
    </source>
</evidence>
<sequence>MTSTSPHNVIDDDDEFDWEAAVREIDVAFQSTNPPNSNPIGDNSNIPSSSTNTHRNSVFSSRQSTLDRFMQKVGPSAVYQEKVEDIDQDKFEGREGVTYVKIDAEAANTWIYPANVPLREYQQSISRTALFSNTLVALPTGLGKTLIAAVVMYNYFRWFPEGKIVFAAPSRPLVLQQIEACHNIVGIPQEWTIDLTGQTSPKKRACFWKVKRVFFVTPQVLERDIQSGTFAVKYLVCLVIDEAHRATGNYSYCVAVRELMAVPVELRILALTATPGSKHQTIQNIIDNLQISTLEYRNESEPDVRPYVHDRKVELIEVAMAEVAVEINNRLLEVIRPLFARLCSLGVLQNRDMQTLSPMELLNARDRFRQAPPLDLPQLKNGEVEGYLGVLITLYHIRKLLSSHGVRPAYDMLEDKLRQGYFSRLMTRNVVLQKLKLLMQQSLSHGAPDPKLSKMLEVLTDHFKMKDPQNSRVIIFSNFRGSVRDIMNALVNIGDFVKATQFVGQSSGKTLKGQSQKVQQAVLEKFRAGGYNVIVATSIGEEGLDIMEVDLVICFDANISPLRMIQRMGRTGRKRDGRVDILLLSFHGTELKGYLRKQASNKSINKHMRNGGMNSFNFHSSPRMIPHIFKPEVVSIELSIEQFIPRGRKGKADAASQTPMFKVKLSDAETDLLDKYFDNDFQFKKKRDKCFNSSKESAWRPSLIAFPHFQASPSRVLKVFHSSRTEMLIDAMQLLQGLALVRDNSTILVEDDALSNKHLGVENIEQHKHSKEEGYFGFVLTIPNKIIHKDKYYSDTFSADEVNARIEDFSDWTISSWSRCNENKTMPTSKCSSVSQQENAVDVGEKILQTPVSKVYSSNEGEEVIVGTPQEKRSEVQLMDDSSNGLQDVELSPRLSNFIKAGVVPESPIDYTGTSKGKKGGHSMDPHSCSSAQSNNGESPMSSIPEEEEKMVMDSSACVRNVLASVTEEIQAPSLNKKFKSTIGSISAFPIVEDVKTPLANSTTNSCSKDWCLDSGSKSESVKQEKKFKRLRKYGDQGKQRPLDGDIGPAVKSTRACGSQRPILVKNDRGRRKPVKDVRDFVEVEAEVSSEVEVSDDEEVEPDTNSYDDSFIDDRMNPTQASTQPETSGTDMMAIYRRSLLTQSPMERLPNGCTDFSPASVASKTRMSDSGSSSGMVHHSLQTPQIGSQSVGRISNSFLLKSKQISTEEMPCTTSGIPRDNESRIGGLKRKLSFYQVGSVPAINLDQDLSHSEAACRETSLQDQKLKHDPNGDMLDDDQFYDGLDLDAVEEEAAKILGYKSELSVQKKVVIPAPNPPLLRVMGSPTFDLGI</sequence>
<protein>
    <submittedName>
        <fullName evidence="1">Uncharacterized protein</fullName>
    </submittedName>
</protein>
<organism evidence="1 2">
    <name type="scientific">Vaccinium darrowii</name>
    <dbReference type="NCBI Taxonomy" id="229202"/>
    <lineage>
        <taxon>Eukaryota</taxon>
        <taxon>Viridiplantae</taxon>
        <taxon>Streptophyta</taxon>
        <taxon>Embryophyta</taxon>
        <taxon>Tracheophyta</taxon>
        <taxon>Spermatophyta</taxon>
        <taxon>Magnoliopsida</taxon>
        <taxon>eudicotyledons</taxon>
        <taxon>Gunneridae</taxon>
        <taxon>Pentapetalae</taxon>
        <taxon>asterids</taxon>
        <taxon>Ericales</taxon>
        <taxon>Ericaceae</taxon>
        <taxon>Vaccinioideae</taxon>
        <taxon>Vaccinieae</taxon>
        <taxon>Vaccinium</taxon>
    </lineage>
</organism>
<keyword evidence="2" id="KW-1185">Reference proteome</keyword>
<proteinExistence type="predicted"/>
<evidence type="ECO:0000313" key="2">
    <source>
        <dbReference type="Proteomes" id="UP000828048"/>
    </source>
</evidence>
<dbReference type="EMBL" id="CM037152">
    <property type="protein sequence ID" value="KAH7834440.1"/>
    <property type="molecule type" value="Genomic_DNA"/>
</dbReference>
<gene>
    <name evidence="1" type="ORF">Vadar_016046</name>
</gene>
<comment type="caution">
    <text evidence="1">The sequence shown here is derived from an EMBL/GenBank/DDBJ whole genome shotgun (WGS) entry which is preliminary data.</text>
</comment>
<name>A0ACB7X1L3_9ERIC</name>
<dbReference type="Proteomes" id="UP000828048">
    <property type="component" value="Chromosome 2"/>
</dbReference>